<dbReference type="PANTHER" id="PTHR31221:SF378">
    <property type="entry name" value="WRKY TRANSCRIPTION FACTOR 23-RELATED"/>
    <property type="match status" value="1"/>
</dbReference>
<accession>A0A7J0GE40</accession>
<organism evidence="8 9">
    <name type="scientific">Actinidia rufa</name>
    <dbReference type="NCBI Taxonomy" id="165716"/>
    <lineage>
        <taxon>Eukaryota</taxon>
        <taxon>Viridiplantae</taxon>
        <taxon>Streptophyta</taxon>
        <taxon>Embryophyta</taxon>
        <taxon>Tracheophyta</taxon>
        <taxon>Spermatophyta</taxon>
        <taxon>Magnoliopsida</taxon>
        <taxon>eudicotyledons</taxon>
        <taxon>Gunneridae</taxon>
        <taxon>Pentapetalae</taxon>
        <taxon>asterids</taxon>
        <taxon>Ericales</taxon>
        <taxon>Actinidiaceae</taxon>
        <taxon>Actinidia</taxon>
    </lineage>
</organism>
<sequence length="293" mass="33007">MLVIHLWTREKLELKNEFSDMFDVPYSEGERGSLGLMDMLDFQDYGPSLLDLIQTPGPQTLPSPTSEVVNTPATTPNSPSVSSSSTEPANDCPSKREGEEEEERDQEKLKKRLKPKKKNSKRQREPRFAFMTKSEVDHLDDGYRWRKYGQKAVKNSPFPRSYYRCTTAACGVKKRVERSFDDSSIVVTTYEGTHTHPCPVTSRGSIGINITPEAAAFGSGGTSSFVISQPQQQSYFPNPTPNLSFSTTTNPSLPSFFQERRFCPSPSPLLRDHGLLQDMIVPSSQEWKEPKEE</sequence>
<evidence type="ECO:0000256" key="4">
    <source>
        <dbReference type="ARBA" id="ARBA00023163"/>
    </source>
</evidence>
<dbReference type="Pfam" id="PF03106">
    <property type="entry name" value="WRKY"/>
    <property type="match status" value="1"/>
</dbReference>
<dbReference type="SMART" id="SM00774">
    <property type="entry name" value="WRKY"/>
    <property type="match status" value="1"/>
</dbReference>
<dbReference type="Proteomes" id="UP000585474">
    <property type="component" value="Unassembled WGS sequence"/>
</dbReference>
<evidence type="ECO:0000256" key="5">
    <source>
        <dbReference type="ARBA" id="ARBA00023242"/>
    </source>
</evidence>
<evidence type="ECO:0000256" key="2">
    <source>
        <dbReference type="ARBA" id="ARBA00023015"/>
    </source>
</evidence>
<dbReference type="OrthoDB" id="693960at2759"/>
<name>A0A7J0GE40_9ERIC</name>
<keyword evidence="4" id="KW-0804">Transcription</keyword>
<dbReference type="EMBL" id="BJWL01000020">
    <property type="protein sequence ID" value="GFZ09090.1"/>
    <property type="molecule type" value="Genomic_DNA"/>
</dbReference>
<feature type="compositionally biased region" description="Polar residues" evidence="6">
    <location>
        <begin position="56"/>
        <end position="67"/>
    </location>
</feature>
<dbReference type="InterPro" id="IPR003657">
    <property type="entry name" value="WRKY_dom"/>
</dbReference>
<evidence type="ECO:0000259" key="7">
    <source>
        <dbReference type="PROSITE" id="PS50811"/>
    </source>
</evidence>
<keyword evidence="3 8" id="KW-0238">DNA-binding</keyword>
<dbReference type="Gene3D" id="2.20.25.80">
    <property type="entry name" value="WRKY domain"/>
    <property type="match status" value="1"/>
</dbReference>
<gene>
    <name evidence="8" type="ORF">Acr_20g0008980</name>
</gene>
<dbReference type="InterPro" id="IPR036576">
    <property type="entry name" value="WRKY_dom_sf"/>
</dbReference>
<keyword evidence="9" id="KW-1185">Reference proteome</keyword>
<feature type="domain" description="WRKY" evidence="7">
    <location>
        <begin position="134"/>
        <end position="199"/>
    </location>
</feature>
<dbReference type="PROSITE" id="PS50811">
    <property type="entry name" value="WRKY"/>
    <property type="match status" value="1"/>
</dbReference>
<comment type="caution">
    <text evidence="8">The sequence shown here is derived from an EMBL/GenBank/DDBJ whole genome shotgun (WGS) entry which is preliminary data.</text>
</comment>
<keyword evidence="2" id="KW-0805">Transcription regulation</keyword>
<dbReference type="GO" id="GO:0043565">
    <property type="term" value="F:sequence-specific DNA binding"/>
    <property type="evidence" value="ECO:0007669"/>
    <property type="project" value="InterPro"/>
</dbReference>
<evidence type="ECO:0000256" key="6">
    <source>
        <dbReference type="SAM" id="MobiDB-lite"/>
    </source>
</evidence>
<evidence type="ECO:0000256" key="3">
    <source>
        <dbReference type="ARBA" id="ARBA00023125"/>
    </source>
</evidence>
<proteinExistence type="predicted"/>
<dbReference type="SUPFAM" id="SSF118290">
    <property type="entry name" value="WRKY DNA-binding domain"/>
    <property type="match status" value="1"/>
</dbReference>
<dbReference type="GO" id="GO:0003700">
    <property type="term" value="F:DNA-binding transcription factor activity"/>
    <property type="evidence" value="ECO:0007669"/>
    <property type="project" value="InterPro"/>
</dbReference>
<feature type="compositionally biased region" description="Low complexity" evidence="6">
    <location>
        <begin position="68"/>
        <end position="90"/>
    </location>
</feature>
<feature type="region of interest" description="Disordered" evidence="6">
    <location>
        <begin position="55"/>
        <end position="128"/>
    </location>
</feature>
<dbReference type="PANTHER" id="PTHR31221">
    <property type="entry name" value="WRKY TRANSCRIPTION FACTOR PROTEIN 1-RELATED"/>
    <property type="match status" value="1"/>
</dbReference>
<protein>
    <submittedName>
        <fullName evidence="8">WRKY DNA-binding protein 48</fullName>
    </submittedName>
</protein>
<dbReference type="FunFam" id="2.20.25.80:FF:000003">
    <property type="entry name" value="WRKY transcription factor 57"/>
    <property type="match status" value="1"/>
</dbReference>
<evidence type="ECO:0000313" key="8">
    <source>
        <dbReference type="EMBL" id="GFZ09090.1"/>
    </source>
</evidence>
<keyword evidence="5" id="KW-0539">Nucleus</keyword>
<dbReference type="GO" id="GO:0005634">
    <property type="term" value="C:nucleus"/>
    <property type="evidence" value="ECO:0007669"/>
    <property type="project" value="UniProtKB-SubCell"/>
</dbReference>
<evidence type="ECO:0000256" key="1">
    <source>
        <dbReference type="ARBA" id="ARBA00004123"/>
    </source>
</evidence>
<feature type="compositionally biased region" description="Basic residues" evidence="6">
    <location>
        <begin position="109"/>
        <end position="121"/>
    </location>
</feature>
<dbReference type="InterPro" id="IPR044810">
    <property type="entry name" value="WRKY_plant"/>
</dbReference>
<dbReference type="AlphaFoldDB" id="A0A7J0GE40"/>
<comment type="subcellular location">
    <subcellularLocation>
        <location evidence="1">Nucleus</location>
    </subcellularLocation>
</comment>
<reference evidence="8 9" key="1">
    <citation type="submission" date="2019-07" db="EMBL/GenBank/DDBJ databases">
        <title>De Novo Assembly of kiwifruit Actinidia rufa.</title>
        <authorList>
            <person name="Sugita-Konishi S."/>
            <person name="Sato K."/>
            <person name="Mori E."/>
            <person name="Abe Y."/>
            <person name="Kisaki G."/>
            <person name="Hamano K."/>
            <person name="Suezawa K."/>
            <person name="Otani M."/>
            <person name="Fukuda T."/>
            <person name="Manabe T."/>
            <person name="Gomi K."/>
            <person name="Tabuchi M."/>
            <person name="Akimitsu K."/>
            <person name="Kataoka I."/>
        </authorList>
    </citation>
    <scope>NUCLEOTIDE SEQUENCE [LARGE SCALE GENOMIC DNA]</scope>
    <source>
        <strain evidence="9">cv. Fuchu</strain>
    </source>
</reference>
<evidence type="ECO:0000313" key="9">
    <source>
        <dbReference type="Proteomes" id="UP000585474"/>
    </source>
</evidence>